<keyword evidence="3" id="KW-1185">Reference proteome</keyword>
<reference evidence="2 3" key="1">
    <citation type="journal article" date="2015" name="Stand. Genomic Sci.">
        <title>Genomic Encyclopedia of Bacterial and Archaeal Type Strains, Phase III: the genomes of soil and plant-associated and newly described type strains.</title>
        <authorList>
            <person name="Whitman W.B."/>
            <person name="Woyke T."/>
            <person name="Klenk H.P."/>
            <person name="Zhou Y."/>
            <person name="Lilburn T.G."/>
            <person name="Beck B.J."/>
            <person name="De Vos P."/>
            <person name="Vandamme P."/>
            <person name="Eisen J.A."/>
            <person name="Garrity G."/>
            <person name="Hugenholtz P."/>
            <person name="Kyrpides N.C."/>
        </authorList>
    </citation>
    <scope>NUCLEOTIDE SEQUENCE [LARGE SCALE GENOMIC DNA]</scope>
    <source>
        <strain evidence="2 3">CGMCC 1.7748</strain>
    </source>
</reference>
<dbReference type="Pfam" id="PF19825">
    <property type="entry name" value="DUF6306"/>
    <property type="match status" value="1"/>
</dbReference>
<dbReference type="EMBL" id="VLKK01000025">
    <property type="protein sequence ID" value="TWH90139.1"/>
    <property type="molecule type" value="Genomic_DNA"/>
</dbReference>
<organism evidence="2 3">
    <name type="scientific">Sphingobium wenxiniae (strain DSM 21828 / CGMCC 1.7748 / JZ-1)</name>
    <dbReference type="NCBI Taxonomy" id="595605"/>
    <lineage>
        <taxon>Bacteria</taxon>
        <taxon>Pseudomonadati</taxon>
        <taxon>Pseudomonadota</taxon>
        <taxon>Alphaproteobacteria</taxon>
        <taxon>Sphingomonadales</taxon>
        <taxon>Sphingomonadaceae</taxon>
        <taxon>Sphingobium</taxon>
    </lineage>
</organism>
<dbReference type="AlphaFoldDB" id="A0A562K3Y2"/>
<evidence type="ECO:0000259" key="1">
    <source>
        <dbReference type="Pfam" id="PF19825"/>
    </source>
</evidence>
<protein>
    <recommendedName>
        <fullName evidence="1">DUF6306 domain-containing protein</fullName>
    </recommendedName>
</protein>
<dbReference type="InterPro" id="IPR012347">
    <property type="entry name" value="Ferritin-like"/>
</dbReference>
<dbReference type="Gene3D" id="1.20.1260.10">
    <property type="match status" value="1"/>
</dbReference>
<dbReference type="RefSeq" id="WP_242003399.1">
    <property type="nucleotide sequence ID" value="NZ_JACIIY010000029.1"/>
</dbReference>
<accession>A0A562K3Y2</accession>
<gene>
    <name evidence="2" type="ORF">IQ35_03671</name>
</gene>
<feature type="domain" description="DUF6306" evidence="1">
    <location>
        <begin position="26"/>
        <end position="153"/>
    </location>
</feature>
<dbReference type="Proteomes" id="UP000316624">
    <property type="component" value="Unassembled WGS sequence"/>
</dbReference>
<dbReference type="InterPro" id="IPR046273">
    <property type="entry name" value="DUF6306"/>
</dbReference>
<proteinExistence type="predicted"/>
<sequence length="165" mass="18271">MTEEPASPPCYADGAGDAYMGYARPEEIVSALNELLEAERAGARVALAGGKYRAEPDYAELMRDLRKDEARWCAMLSRHLKRLGAAPSRRTGAFHAKAMAVPEPWDRLAFLNRGQAWVVRKLETLTPRIRDDSLHADLHAMLESHRANVARADTLLDGGKRCSGQ</sequence>
<dbReference type="SUPFAM" id="SSF47240">
    <property type="entry name" value="Ferritin-like"/>
    <property type="match status" value="1"/>
</dbReference>
<dbReference type="InterPro" id="IPR009078">
    <property type="entry name" value="Ferritin-like_SF"/>
</dbReference>
<comment type="caution">
    <text evidence="2">The sequence shown here is derived from an EMBL/GenBank/DDBJ whole genome shotgun (WGS) entry which is preliminary data.</text>
</comment>
<evidence type="ECO:0000313" key="2">
    <source>
        <dbReference type="EMBL" id="TWH90139.1"/>
    </source>
</evidence>
<name>A0A562K3Y2_SPHWJ</name>
<evidence type="ECO:0000313" key="3">
    <source>
        <dbReference type="Proteomes" id="UP000316624"/>
    </source>
</evidence>